<organism evidence="7 8">
    <name type="scientific">Neobacillus bataviensis</name>
    <dbReference type="NCBI Taxonomy" id="220685"/>
    <lineage>
        <taxon>Bacteria</taxon>
        <taxon>Bacillati</taxon>
        <taxon>Bacillota</taxon>
        <taxon>Bacilli</taxon>
        <taxon>Bacillales</taxon>
        <taxon>Bacillaceae</taxon>
        <taxon>Neobacillus</taxon>
    </lineage>
</organism>
<evidence type="ECO:0000256" key="1">
    <source>
        <dbReference type="ARBA" id="ARBA00010456"/>
    </source>
</evidence>
<evidence type="ECO:0000313" key="8">
    <source>
        <dbReference type="Proteomes" id="UP000319671"/>
    </source>
</evidence>
<dbReference type="GO" id="GO:0006152">
    <property type="term" value="P:purine nucleoside catabolic process"/>
    <property type="evidence" value="ECO:0007669"/>
    <property type="project" value="TreeGrafter"/>
</dbReference>
<keyword evidence="8" id="KW-1185">Reference proteome</keyword>
<feature type="binding site" evidence="5">
    <location>
        <position position="17"/>
    </location>
    <ligand>
        <name>a purine D-ribonucleoside</name>
        <dbReference type="ChEBI" id="CHEBI:142355"/>
        <note>ligand shared between dimeric partners</note>
    </ligand>
</feature>
<dbReference type="GO" id="GO:0004731">
    <property type="term" value="F:purine-nucleoside phosphorylase activity"/>
    <property type="evidence" value="ECO:0007669"/>
    <property type="project" value="UniProtKB-UniRule"/>
</dbReference>
<dbReference type="AlphaFoldDB" id="A0A561D7J5"/>
<feature type="binding site" description="in other chain" evidence="5">
    <location>
        <position position="37"/>
    </location>
    <ligand>
        <name>phosphate</name>
        <dbReference type="ChEBI" id="CHEBI:43474"/>
        <note>ligand shared between dimeric partners</note>
    </ligand>
</feature>
<accession>A0A561D7J5</accession>
<dbReference type="Gene3D" id="3.40.50.1580">
    <property type="entry name" value="Nucleoside phosphorylase domain"/>
    <property type="match status" value="1"/>
</dbReference>
<evidence type="ECO:0000256" key="4">
    <source>
        <dbReference type="ARBA" id="ARBA00048447"/>
    </source>
</evidence>
<comment type="similarity">
    <text evidence="1 5">Belongs to the PNP/UDP phosphorylase family.</text>
</comment>
<evidence type="ECO:0000259" key="6">
    <source>
        <dbReference type="Pfam" id="PF01048"/>
    </source>
</evidence>
<dbReference type="InterPro" id="IPR035994">
    <property type="entry name" value="Nucleoside_phosphorylase_sf"/>
</dbReference>
<comment type="catalytic activity">
    <reaction evidence="5">
        <text>a purine D-ribonucleoside + phosphate = a purine nucleobase + alpha-D-ribose 1-phosphate</text>
        <dbReference type="Rhea" id="RHEA:19805"/>
        <dbReference type="ChEBI" id="CHEBI:26386"/>
        <dbReference type="ChEBI" id="CHEBI:43474"/>
        <dbReference type="ChEBI" id="CHEBI:57720"/>
        <dbReference type="ChEBI" id="CHEBI:142355"/>
        <dbReference type="EC" id="2.4.2.1"/>
    </reaction>
</comment>
<dbReference type="NCBIfam" id="TIGR00107">
    <property type="entry name" value="deoD"/>
    <property type="match status" value="1"/>
</dbReference>
<dbReference type="InterPro" id="IPR018016">
    <property type="entry name" value="Nucleoside_phosphorylase_CS"/>
</dbReference>
<dbReference type="HAMAP" id="MF_01627">
    <property type="entry name" value="Pur_nucleosid_phosp"/>
    <property type="match status" value="1"/>
</dbReference>
<comment type="catalytic activity">
    <reaction evidence="5">
        <text>a purine 2'-deoxy-D-ribonucleoside + phosphate = a purine nucleobase + 2-deoxy-alpha-D-ribose 1-phosphate</text>
        <dbReference type="Rhea" id="RHEA:36431"/>
        <dbReference type="ChEBI" id="CHEBI:26386"/>
        <dbReference type="ChEBI" id="CHEBI:43474"/>
        <dbReference type="ChEBI" id="CHEBI:57259"/>
        <dbReference type="ChEBI" id="CHEBI:142361"/>
        <dbReference type="EC" id="2.4.2.1"/>
    </reaction>
</comment>
<evidence type="ECO:0000313" key="7">
    <source>
        <dbReference type="EMBL" id="TWD99391.1"/>
    </source>
</evidence>
<evidence type="ECO:0000256" key="3">
    <source>
        <dbReference type="ARBA" id="ARBA00022679"/>
    </source>
</evidence>
<feature type="binding site" description="in other chain" evidence="5">
    <location>
        <begin position="192"/>
        <end position="194"/>
    </location>
    <ligand>
        <name>a purine D-ribonucleoside</name>
        <dbReference type="ChEBI" id="CHEBI:142355"/>
        <note>ligand shared between dimeric partners</note>
    </ligand>
</feature>
<dbReference type="SUPFAM" id="SSF53167">
    <property type="entry name" value="Purine and uridine phosphorylases"/>
    <property type="match status" value="1"/>
</dbReference>
<dbReference type="PANTHER" id="PTHR43691:SF11">
    <property type="entry name" value="FI09636P-RELATED"/>
    <property type="match status" value="1"/>
</dbReference>
<dbReference type="EMBL" id="VIVN01000007">
    <property type="protein sequence ID" value="TWD99391.1"/>
    <property type="molecule type" value="Genomic_DNA"/>
</dbReference>
<dbReference type="PROSITE" id="PS01232">
    <property type="entry name" value="PNP_UDP_1"/>
    <property type="match status" value="1"/>
</dbReference>
<gene>
    <name evidence="5" type="primary">deoD</name>
    <name evidence="7" type="ORF">FB550_10726</name>
</gene>
<keyword evidence="3 5" id="KW-0808">Transferase</keyword>
<comment type="subunit">
    <text evidence="5">Homohexamer; trimer of homodimers.</text>
</comment>
<comment type="function">
    <text evidence="5">Catalyzes the reversible phosphorolytic breakdown of the N-glycosidic bond in the beta-(deoxy)ribonucleoside molecules, with the formation of the corresponding free purine bases and pentose-1-phosphate.</text>
</comment>
<feature type="site" description="Important for catalytic activity" evidence="5">
    <location>
        <position position="230"/>
    </location>
</feature>
<dbReference type="Proteomes" id="UP000319671">
    <property type="component" value="Unassembled WGS sequence"/>
</dbReference>
<comment type="caution">
    <text evidence="7">The sequence shown here is derived from an EMBL/GenBank/DDBJ whole genome shotgun (WGS) entry which is preliminary data.</text>
</comment>
<dbReference type="PANTHER" id="PTHR43691">
    <property type="entry name" value="URIDINE PHOSPHORYLASE"/>
    <property type="match status" value="1"/>
</dbReference>
<protein>
    <recommendedName>
        <fullName evidence="5">Purine nucleoside phosphorylase DeoD-type</fullName>
        <shortName evidence="5">PNP</shortName>
        <ecNumber evidence="5">2.4.2.1</ecNumber>
    </recommendedName>
</protein>
<dbReference type="CDD" id="cd09006">
    <property type="entry name" value="PNP_EcPNPI-like"/>
    <property type="match status" value="1"/>
</dbReference>
<reference evidence="7 8" key="1">
    <citation type="submission" date="2019-06" db="EMBL/GenBank/DDBJ databases">
        <title>Sorghum-associated microbial communities from plants grown in Nebraska, USA.</title>
        <authorList>
            <person name="Schachtman D."/>
        </authorList>
    </citation>
    <scope>NUCLEOTIDE SEQUENCE [LARGE SCALE GENOMIC DNA]</scope>
    <source>
        <strain evidence="7 8">2482</strain>
    </source>
</reference>
<comment type="catalytic activity">
    <reaction evidence="4">
        <text>uridine + phosphate = alpha-D-ribose 1-phosphate + uracil</text>
        <dbReference type="Rhea" id="RHEA:24388"/>
        <dbReference type="ChEBI" id="CHEBI:16704"/>
        <dbReference type="ChEBI" id="CHEBI:17568"/>
        <dbReference type="ChEBI" id="CHEBI:43474"/>
        <dbReference type="ChEBI" id="CHEBI:57720"/>
        <dbReference type="EC" id="2.4.2.3"/>
    </reaction>
</comment>
<name>A0A561D7J5_9BACI</name>
<feature type="domain" description="Nucleoside phosphorylase" evidence="6">
    <location>
        <begin position="30"/>
        <end position="235"/>
    </location>
</feature>
<dbReference type="EC" id="2.4.2.1" evidence="5"/>
<feature type="binding site" evidence="5">
    <location>
        <position position="56"/>
    </location>
    <ligand>
        <name>phosphate</name>
        <dbReference type="ChEBI" id="CHEBI:43474"/>
        <note>ligand shared between dimeric partners</note>
    </ligand>
</feature>
<sequence length="247" mass="27169">MITGSYDLCNHEQMSVHINAKQGEIAENILLPGDPLRAKYIAETFLEEVHCYNEVRGMLGFTGTYKGKRVSVQGTGMGIPSISIYANELIRDYGVKNLIRVGSCGAIQKDIHVRDVILAMTSSTDSNINRLTFPGIDYAPCADFNLLKRAFEHGIQMGMDIKAGNVLSADMFYRDSMEIVKKLGDYGVLAVEMETTALYTLAAKYGASALSILTVSDHIFTGEDTTAEERQTTFNDMVVIALETLTK</sequence>
<dbReference type="NCBIfam" id="NF004489">
    <property type="entry name" value="PRK05819.1"/>
    <property type="match status" value="1"/>
</dbReference>
<dbReference type="InterPro" id="IPR004402">
    <property type="entry name" value="DeoD-type"/>
</dbReference>
<feature type="binding site" description="in other chain" evidence="5">
    <location>
        <begin position="100"/>
        <end position="103"/>
    </location>
    <ligand>
        <name>phosphate</name>
        <dbReference type="ChEBI" id="CHEBI:43474"/>
        <note>ligand shared between dimeric partners</note>
    </ligand>
</feature>
<evidence type="ECO:0000256" key="2">
    <source>
        <dbReference type="ARBA" id="ARBA00022676"/>
    </source>
</evidence>
<dbReference type="GO" id="GO:0004850">
    <property type="term" value="F:uridine phosphorylase activity"/>
    <property type="evidence" value="ECO:0007669"/>
    <property type="project" value="UniProtKB-EC"/>
</dbReference>
<dbReference type="Pfam" id="PF01048">
    <property type="entry name" value="PNP_UDP_1"/>
    <property type="match status" value="1"/>
</dbReference>
<proteinExistence type="inferred from homology"/>
<feature type="binding site" description="in other chain" evidence="5">
    <location>
        <begin position="216"/>
        <end position="217"/>
    </location>
    <ligand>
        <name>a purine D-ribonucleoside</name>
        <dbReference type="ChEBI" id="CHEBI:142355"/>
        <note>ligand shared between dimeric partners</note>
    </ligand>
</feature>
<evidence type="ECO:0000256" key="5">
    <source>
        <dbReference type="HAMAP-Rule" id="MF_01627"/>
    </source>
</evidence>
<dbReference type="GO" id="GO:0005829">
    <property type="term" value="C:cytosol"/>
    <property type="evidence" value="ECO:0007669"/>
    <property type="project" value="TreeGrafter"/>
</dbReference>
<keyword evidence="2 5" id="KW-0328">Glycosyltransferase</keyword>
<feature type="binding site" description="in other chain" evidence="5">
    <location>
        <position position="33"/>
    </location>
    <ligand>
        <name>phosphate</name>
        <dbReference type="ChEBI" id="CHEBI:43474"/>
        <note>ligand shared between dimeric partners</note>
    </ligand>
</feature>
<dbReference type="InterPro" id="IPR000845">
    <property type="entry name" value="Nucleoside_phosphorylase_d"/>
</dbReference>
<feature type="active site" description="Proton donor" evidence="5">
    <location>
        <position position="217"/>
    </location>
</feature>